<dbReference type="GO" id="GO:0015179">
    <property type="term" value="F:L-amino acid transmembrane transporter activity"/>
    <property type="evidence" value="ECO:0007669"/>
    <property type="project" value="TreeGrafter"/>
</dbReference>
<feature type="transmembrane region" description="Helical" evidence="5">
    <location>
        <begin position="480"/>
        <end position="501"/>
    </location>
</feature>
<feature type="transmembrane region" description="Helical" evidence="5">
    <location>
        <begin position="175"/>
        <end position="193"/>
    </location>
</feature>
<dbReference type="PIRSF" id="PIRSF006060">
    <property type="entry name" value="AA_transporter"/>
    <property type="match status" value="1"/>
</dbReference>
<evidence type="ECO:0000256" key="4">
    <source>
        <dbReference type="ARBA" id="ARBA00023136"/>
    </source>
</evidence>
<feature type="transmembrane region" description="Helical" evidence="5">
    <location>
        <begin position="73"/>
        <end position="96"/>
    </location>
</feature>
<dbReference type="Proteomes" id="UP000799440">
    <property type="component" value="Unassembled WGS sequence"/>
</dbReference>
<keyword evidence="3 5" id="KW-1133">Transmembrane helix</keyword>
<feature type="transmembrane region" description="Helical" evidence="5">
    <location>
        <begin position="521"/>
        <end position="545"/>
    </location>
</feature>
<evidence type="ECO:0000313" key="6">
    <source>
        <dbReference type="EMBL" id="KAF2747233.1"/>
    </source>
</evidence>
<dbReference type="GO" id="GO:0016020">
    <property type="term" value="C:membrane"/>
    <property type="evidence" value="ECO:0007669"/>
    <property type="project" value="UniProtKB-SubCell"/>
</dbReference>
<dbReference type="PANTHER" id="PTHR11785:SF382">
    <property type="entry name" value="LOW-AFFINITY METHIONINE PERMEASE"/>
    <property type="match status" value="1"/>
</dbReference>
<organism evidence="6 7">
    <name type="scientific">Sporormia fimetaria CBS 119925</name>
    <dbReference type="NCBI Taxonomy" id="1340428"/>
    <lineage>
        <taxon>Eukaryota</taxon>
        <taxon>Fungi</taxon>
        <taxon>Dikarya</taxon>
        <taxon>Ascomycota</taxon>
        <taxon>Pezizomycotina</taxon>
        <taxon>Dothideomycetes</taxon>
        <taxon>Pleosporomycetidae</taxon>
        <taxon>Pleosporales</taxon>
        <taxon>Sporormiaceae</taxon>
        <taxon>Sporormia</taxon>
    </lineage>
</organism>
<feature type="transmembrane region" description="Helical" evidence="5">
    <location>
        <begin position="42"/>
        <end position="61"/>
    </location>
</feature>
<dbReference type="Gene3D" id="1.20.1740.10">
    <property type="entry name" value="Amino acid/polyamine transporter I"/>
    <property type="match status" value="1"/>
</dbReference>
<dbReference type="PANTHER" id="PTHR11785">
    <property type="entry name" value="AMINO ACID TRANSPORTER"/>
    <property type="match status" value="1"/>
</dbReference>
<dbReference type="EMBL" id="MU006573">
    <property type="protein sequence ID" value="KAF2747233.1"/>
    <property type="molecule type" value="Genomic_DNA"/>
</dbReference>
<comment type="subcellular location">
    <subcellularLocation>
        <location evidence="1">Membrane</location>
        <topology evidence="1">Multi-pass membrane protein</topology>
    </subcellularLocation>
</comment>
<keyword evidence="7" id="KW-1185">Reference proteome</keyword>
<feature type="transmembrane region" description="Helical" evidence="5">
    <location>
        <begin position="205"/>
        <end position="227"/>
    </location>
</feature>
<feature type="transmembrane region" description="Helical" evidence="5">
    <location>
        <begin position="340"/>
        <end position="360"/>
    </location>
</feature>
<feature type="transmembrane region" description="Helical" evidence="5">
    <location>
        <begin position="288"/>
        <end position="309"/>
    </location>
</feature>
<proteinExistence type="predicted"/>
<evidence type="ECO:0000256" key="3">
    <source>
        <dbReference type="ARBA" id="ARBA00022989"/>
    </source>
</evidence>
<feature type="transmembrane region" description="Helical" evidence="5">
    <location>
        <begin position="133"/>
        <end position="154"/>
    </location>
</feature>
<feature type="transmembrane region" description="Helical" evidence="5">
    <location>
        <begin position="445"/>
        <end position="468"/>
    </location>
</feature>
<keyword evidence="4 5" id="KW-0472">Membrane</keyword>
<dbReference type="OrthoDB" id="5982228at2759"/>
<dbReference type="Pfam" id="PF13520">
    <property type="entry name" value="AA_permease_2"/>
    <property type="match status" value="1"/>
</dbReference>
<evidence type="ECO:0000256" key="2">
    <source>
        <dbReference type="ARBA" id="ARBA00022692"/>
    </source>
</evidence>
<feature type="transmembrane region" description="Helical" evidence="5">
    <location>
        <begin position="413"/>
        <end position="433"/>
    </location>
</feature>
<dbReference type="InterPro" id="IPR002293">
    <property type="entry name" value="AA/rel_permease1"/>
</dbReference>
<gene>
    <name evidence="6" type="ORF">M011DRAFT_477318</name>
</gene>
<sequence>MDDSASGRSANSSLDLEEEDRRYLEALRDRNHVATKTTRHPLGLFSVVAFILQQMIGTGIFRTPWTVMRATESVGVSLLFWFMGAITAVAGATLYIEFGLSLPRHLIDGKVEPVVRNGGDLNYVGYLVKRPKYLIYCIYGLNYILLASSAANAVSFGDDVMGGSGTDRSAAKDHAARGIAMVVVTLACCLHAFTRRGGILLNNFIVVLKILILCSIPIMAICALGGVSNTNHAKANMSPSNAFTDVHSDVDRYVQGTLAILYAYNGYNQANYVLCEINRPRKTLVKGIVIAVSIVCVLYMLVNLSYMIVVRKEDQLNELGPEVALQFLINIMGTRHGPRVFAAFTTVNSLGNIIGMTFAASRVKQEIAKEGVIPFAKFFGENRVLFRRRNRPSTSEAPHASPSANDTAEPTPYGALLLHWIFAMLLILATWPAKPANAYRILVALYSYVTDVIPSFMLGVGMLCLRFFTSWSSKSPVPGWLSISAAFLFMLTNGFPLVAIWVPPMSDQGSKIRIIPGWKWFMTPTLSAVFVTCSVLYWVGFRYVWPRFGARRGKEFVVEREPVFRIQNGVRVEWHEIVLHSWMVKGEPEGREGHAMRDI</sequence>
<evidence type="ECO:0000256" key="5">
    <source>
        <dbReference type="SAM" id="Phobius"/>
    </source>
</evidence>
<protein>
    <submittedName>
        <fullName evidence="6">Amino acid transporter</fullName>
    </submittedName>
</protein>
<dbReference type="AlphaFoldDB" id="A0A6A6VAV4"/>
<evidence type="ECO:0000313" key="7">
    <source>
        <dbReference type="Proteomes" id="UP000799440"/>
    </source>
</evidence>
<keyword evidence="2 5" id="KW-0812">Transmembrane</keyword>
<reference evidence="6" key="1">
    <citation type="journal article" date="2020" name="Stud. Mycol.">
        <title>101 Dothideomycetes genomes: a test case for predicting lifestyles and emergence of pathogens.</title>
        <authorList>
            <person name="Haridas S."/>
            <person name="Albert R."/>
            <person name="Binder M."/>
            <person name="Bloem J."/>
            <person name="Labutti K."/>
            <person name="Salamov A."/>
            <person name="Andreopoulos B."/>
            <person name="Baker S."/>
            <person name="Barry K."/>
            <person name="Bills G."/>
            <person name="Bluhm B."/>
            <person name="Cannon C."/>
            <person name="Castanera R."/>
            <person name="Culley D."/>
            <person name="Daum C."/>
            <person name="Ezra D."/>
            <person name="Gonzalez J."/>
            <person name="Henrissat B."/>
            <person name="Kuo A."/>
            <person name="Liang C."/>
            <person name="Lipzen A."/>
            <person name="Lutzoni F."/>
            <person name="Magnuson J."/>
            <person name="Mondo S."/>
            <person name="Nolan M."/>
            <person name="Ohm R."/>
            <person name="Pangilinan J."/>
            <person name="Park H.-J."/>
            <person name="Ramirez L."/>
            <person name="Alfaro M."/>
            <person name="Sun H."/>
            <person name="Tritt A."/>
            <person name="Yoshinaga Y."/>
            <person name="Zwiers L.-H."/>
            <person name="Turgeon B."/>
            <person name="Goodwin S."/>
            <person name="Spatafora J."/>
            <person name="Crous P."/>
            <person name="Grigoriev I."/>
        </authorList>
    </citation>
    <scope>NUCLEOTIDE SEQUENCE</scope>
    <source>
        <strain evidence="6">CBS 119925</strain>
    </source>
</reference>
<evidence type="ECO:0000256" key="1">
    <source>
        <dbReference type="ARBA" id="ARBA00004141"/>
    </source>
</evidence>
<dbReference type="InterPro" id="IPR050598">
    <property type="entry name" value="AminoAcid_Transporter"/>
</dbReference>
<accession>A0A6A6VAV4</accession>
<name>A0A6A6VAV4_9PLEO</name>